<reference evidence="1" key="1">
    <citation type="submission" date="2021-08" db="EMBL/GenBank/DDBJ databases">
        <title>Novel anaerobic bacterium isolated from sea squirt in East Sea, Republic of Korea.</title>
        <authorList>
            <person name="Nguyen T.H."/>
            <person name="Li Z."/>
            <person name="Lee Y.-J."/>
            <person name="Ko J."/>
            <person name="Kim S.-G."/>
        </authorList>
    </citation>
    <scope>NUCLEOTIDE SEQUENCE</scope>
    <source>
        <strain evidence="1">KCTC 25031</strain>
    </source>
</reference>
<dbReference type="EMBL" id="CP081303">
    <property type="protein sequence ID" value="QZE13611.1"/>
    <property type="molecule type" value="Genomic_DNA"/>
</dbReference>
<proteinExistence type="predicted"/>
<dbReference type="Proteomes" id="UP000826212">
    <property type="component" value="Chromosome"/>
</dbReference>
<keyword evidence="1" id="KW-0675">Receptor</keyword>
<sequence>MRHQNRRFILLLFVFILHFPLLAQIKISGIVLDKKNQTTIPFSTVRVMDKNANFLSGGITNENGQFSISIKKEGDISITINTLGYKKNTQSLFVSKKNPNYYIGKIYLEQDIQQLDAVSVVASKDGQSNGLQKKSYKLDQNISQSGGSVLKAMQNLPGVSIDGDGTVSLRGSKNVLVLVDGHQSSLTGFGTATNLDAISSSNIEKIEIINNPSSKYDSKGNAGIINIVYKKEIKKGFNGEVSLSTGVGELTNSPQNIAGISIQDKYRFTPKVTPSILLNYRSEKINYFIQADATARKKINSNIFSQRIYDNGDITDQQFSEMREQLFYNVKFGVDWFIDQQNKITVYGLWEDEYHVDHGDVPYIYNSAGKDNRLWEWTENEDTKFLNIAALYHHDFEQKGHTLDIAYHGTGGREDELFPFSDSFYNADGIQQGATKNDSTHLIVSEYIHNITLDYVKPTSSGRFETGVFLNLRNIPITYDIYSGDPSTGYMDPNLGDWSDYTENVLAAYINYVYIHKKLDLEVGGRFEQSWVDYQLSDDNIYYNDNYPTNYFNFYPNLRLTYHILENHKVSFFANKRIDRPDEFQLRPFPKYDDPEILRTGNPALQPQYTTNFELAYKYDWKGGAMTVSAYHKKIEDIIGRVAIQDPNRTNVINYVPDNFGDGTNQGIEWVFNQKITSFFTLDANLNWYVNTIGATDGTIYYPDPNGIDYHIDKQTNNTYNFKINGNFDLKHGVQMQMSYIYYAPDIRPQSEISSHQRFNFGISKAIMKGQGEVFVNANDLFNTDKIETTTYGQGFTMTQKDYLETQTIMLGVKFKF</sequence>
<accession>A0AC61NDP7</accession>
<evidence type="ECO:0000313" key="1">
    <source>
        <dbReference type="EMBL" id="QZE13611.1"/>
    </source>
</evidence>
<organism evidence="1 2">
    <name type="scientific">Halosquirtibacter laminarini</name>
    <dbReference type="NCBI Taxonomy" id="3374600"/>
    <lineage>
        <taxon>Bacteria</taxon>
        <taxon>Pseudomonadati</taxon>
        <taxon>Bacteroidota</taxon>
        <taxon>Bacteroidia</taxon>
        <taxon>Marinilabiliales</taxon>
        <taxon>Prolixibacteraceae</taxon>
        <taxon>Halosquirtibacter</taxon>
    </lineage>
</organism>
<protein>
    <submittedName>
        <fullName evidence="1">TonB-dependent receptor</fullName>
    </submittedName>
</protein>
<evidence type="ECO:0000313" key="2">
    <source>
        <dbReference type="Proteomes" id="UP000826212"/>
    </source>
</evidence>
<name>A0AC61NDP7_9BACT</name>
<keyword evidence="2" id="KW-1185">Reference proteome</keyword>
<gene>
    <name evidence="1" type="ORF">K4L44_13675</name>
</gene>